<feature type="non-terminal residue" evidence="5">
    <location>
        <position position="1"/>
    </location>
</feature>
<dbReference type="PANTHER" id="PTHR11566:SF21">
    <property type="entry name" value="DYNAMIN RELATED PROTEIN 1, ISOFORM A"/>
    <property type="match status" value="1"/>
</dbReference>
<organism evidence="5 6">
    <name type="scientific">Dentiscutata erythropus</name>
    <dbReference type="NCBI Taxonomy" id="1348616"/>
    <lineage>
        <taxon>Eukaryota</taxon>
        <taxon>Fungi</taxon>
        <taxon>Fungi incertae sedis</taxon>
        <taxon>Mucoromycota</taxon>
        <taxon>Glomeromycotina</taxon>
        <taxon>Glomeromycetes</taxon>
        <taxon>Diversisporales</taxon>
        <taxon>Gigasporaceae</taxon>
        <taxon>Dentiscutata</taxon>
    </lineage>
</organism>
<feature type="domain" description="GED" evidence="3">
    <location>
        <begin position="612"/>
        <end position="685"/>
    </location>
</feature>
<dbReference type="Pfam" id="PF02212">
    <property type="entry name" value="GED"/>
    <property type="match status" value="1"/>
</dbReference>
<proteinExistence type="predicted"/>
<dbReference type="PANTHER" id="PTHR11566">
    <property type="entry name" value="DYNAMIN"/>
    <property type="match status" value="1"/>
</dbReference>
<evidence type="ECO:0000259" key="4">
    <source>
        <dbReference type="PROSITE" id="PS51718"/>
    </source>
</evidence>
<dbReference type="GO" id="GO:0005525">
    <property type="term" value="F:GTP binding"/>
    <property type="evidence" value="ECO:0007669"/>
    <property type="project" value="InterPro"/>
</dbReference>
<dbReference type="InterPro" id="IPR001401">
    <property type="entry name" value="Dynamin_GTPase"/>
</dbReference>
<dbReference type="InterPro" id="IPR022812">
    <property type="entry name" value="Dynamin"/>
</dbReference>
<dbReference type="InterPro" id="IPR020850">
    <property type="entry name" value="GED_dom"/>
</dbReference>
<dbReference type="GO" id="GO:0008017">
    <property type="term" value="F:microtubule binding"/>
    <property type="evidence" value="ECO:0007669"/>
    <property type="project" value="TreeGrafter"/>
</dbReference>
<dbReference type="PRINTS" id="PR00195">
    <property type="entry name" value="DYNAMIN"/>
</dbReference>
<evidence type="ECO:0000313" key="5">
    <source>
        <dbReference type="EMBL" id="CAG8741669.1"/>
    </source>
</evidence>
<evidence type="ECO:0000259" key="3">
    <source>
        <dbReference type="PROSITE" id="PS51388"/>
    </source>
</evidence>
<dbReference type="Pfam" id="PF01031">
    <property type="entry name" value="Dynamin_M"/>
    <property type="match status" value="2"/>
</dbReference>
<protein>
    <submittedName>
        <fullName evidence="5">16996_t:CDS:1</fullName>
    </submittedName>
</protein>
<dbReference type="PROSITE" id="PS51388">
    <property type="entry name" value="GED"/>
    <property type="match status" value="1"/>
</dbReference>
<dbReference type="Proteomes" id="UP000789405">
    <property type="component" value="Unassembled WGS sequence"/>
</dbReference>
<sequence>TIKDTPYAKKASSYVNIINELRRIGADFAVDLPRIVFCGNQSAGKSSLIEAISGVKLPRSDGTCTRCVMELRLSESVEEWSCQVFLRQEYDEHERRLNRPIETKFGSLIVDPNEVELMARRAQKALLNPRQNSDKYFNWDFGDHNYEDDSQSNAIKFTKNVVCIQIKGPDVPNLSLIDLPGIIRYTEKLEDEKFIVLIEELVNEYIQKEKSIIVATISCKDDIDNQAIVSLAKSADISGIRTLGVLTKPDTIEEGTHDKWLKIMRNEAHRLDLGYFAVKNPAQKHLNDGISFEDARQDEINFFEQGPWKNFRLRERIGVVKLRLKLSDLLIQSIIRGLPSVRKEIETKLSETRQELEEIPEQLSDNPRIEIYRMAKKCSTIIKSKTTCSNNQVDLWQSINKEFEFFMKELHTSRPIFTVGNNETEIDLLDEFIKTKVIEKNYSKSTIYSTNTTEHLSRVKFTGKFKEKNLQKISETLVKEKIKTFRGRLLPGFIPTSVAESLIKETNINWKTPAINCLNAIHLIVLKLVNESIDNTFSRFPNLIGQIRYIANSWLDECKNLTMKYIDFLYQMQSSDPFTLDERSIASQKSIYLSAFNEILQHENGNQEPTSTLEIMALIMAYFKISLNRYVDVIAMTIIHAFIDEFTKYIEEKMIEICIPDGKYSLDELIKEDDSIKHHRDYLVN</sequence>
<dbReference type="GO" id="GO:0005739">
    <property type="term" value="C:mitochondrion"/>
    <property type="evidence" value="ECO:0007669"/>
    <property type="project" value="TreeGrafter"/>
</dbReference>
<evidence type="ECO:0000313" key="6">
    <source>
        <dbReference type="Proteomes" id="UP000789405"/>
    </source>
</evidence>
<feature type="non-terminal residue" evidence="5">
    <location>
        <position position="685"/>
    </location>
</feature>
<keyword evidence="1" id="KW-0547">Nucleotide-binding</keyword>
<reference evidence="5" key="1">
    <citation type="submission" date="2021-06" db="EMBL/GenBank/DDBJ databases">
        <authorList>
            <person name="Kallberg Y."/>
            <person name="Tangrot J."/>
            <person name="Rosling A."/>
        </authorList>
    </citation>
    <scope>NUCLEOTIDE SEQUENCE</scope>
    <source>
        <strain evidence="5">MA453B</strain>
    </source>
</reference>
<dbReference type="OrthoDB" id="5061070at2759"/>
<dbReference type="CDD" id="cd08771">
    <property type="entry name" value="DLP_1"/>
    <property type="match status" value="1"/>
</dbReference>
<dbReference type="SUPFAM" id="SSF52540">
    <property type="entry name" value="P-loop containing nucleoside triphosphate hydrolases"/>
    <property type="match status" value="1"/>
</dbReference>
<dbReference type="PROSITE" id="PS51718">
    <property type="entry name" value="G_DYNAMIN_2"/>
    <property type="match status" value="1"/>
</dbReference>
<dbReference type="SMART" id="SM00053">
    <property type="entry name" value="DYNc"/>
    <property type="match status" value="1"/>
</dbReference>
<dbReference type="Gene3D" id="1.20.120.1240">
    <property type="entry name" value="Dynamin, middle domain"/>
    <property type="match status" value="1"/>
</dbReference>
<keyword evidence="2" id="KW-0342">GTP-binding</keyword>
<dbReference type="GO" id="GO:0005874">
    <property type="term" value="C:microtubule"/>
    <property type="evidence" value="ECO:0007669"/>
    <property type="project" value="TreeGrafter"/>
</dbReference>
<dbReference type="Gene3D" id="3.40.50.300">
    <property type="entry name" value="P-loop containing nucleotide triphosphate hydrolases"/>
    <property type="match status" value="1"/>
</dbReference>
<dbReference type="Pfam" id="PF00350">
    <property type="entry name" value="Dynamin_N"/>
    <property type="match status" value="1"/>
</dbReference>
<dbReference type="GO" id="GO:0000266">
    <property type="term" value="P:mitochondrial fission"/>
    <property type="evidence" value="ECO:0007669"/>
    <property type="project" value="TreeGrafter"/>
</dbReference>
<accession>A0A9N9IM93</accession>
<dbReference type="GO" id="GO:0006897">
    <property type="term" value="P:endocytosis"/>
    <property type="evidence" value="ECO:0007669"/>
    <property type="project" value="TreeGrafter"/>
</dbReference>
<dbReference type="InterPro" id="IPR045063">
    <property type="entry name" value="Dynamin_N"/>
</dbReference>
<dbReference type="AlphaFoldDB" id="A0A9N9IM93"/>
<dbReference type="InterPro" id="IPR027417">
    <property type="entry name" value="P-loop_NTPase"/>
</dbReference>
<name>A0A9N9IM93_9GLOM</name>
<dbReference type="GO" id="GO:0003924">
    <property type="term" value="F:GTPase activity"/>
    <property type="evidence" value="ECO:0007669"/>
    <property type="project" value="InterPro"/>
</dbReference>
<dbReference type="InterPro" id="IPR003130">
    <property type="entry name" value="GED"/>
</dbReference>
<dbReference type="GO" id="GO:0016559">
    <property type="term" value="P:peroxisome fission"/>
    <property type="evidence" value="ECO:0007669"/>
    <property type="project" value="TreeGrafter"/>
</dbReference>
<keyword evidence="6" id="KW-1185">Reference proteome</keyword>
<dbReference type="GO" id="GO:0048312">
    <property type="term" value="P:intracellular distribution of mitochondria"/>
    <property type="evidence" value="ECO:0007669"/>
    <property type="project" value="TreeGrafter"/>
</dbReference>
<evidence type="ECO:0000256" key="2">
    <source>
        <dbReference type="ARBA" id="ARBA00023134"/>
    </source>
</evidence>
<dbReference type="EMBL" id="CAJVPY010013613">
    <property type="protein sequence ID" value="CAG8741669.1"/>
    <property type="molecule type" value="Genomic_DNA"/>
</dbReference>
<feature type="domain" description="Dynamin-type G" evidence="4">
    <location>
        <begin position="29"/>
        <end position="339"/>
    </location>
</feature>
<gene>
    <name evidence="5" type="ORF">DERYTH_LOCUS16060</name>
</gene>
<dbReference type="GO" id="GO:0016020">
    <property type="term" value="C:membrane"/>
    <property type="evidence" value="ECO:0007669"/>
    <property type="project" value="TreeGrafter"/>
</dbReference>
<comment type="caution">
    <text evidence="5">The sequence shown here is derived from an EMBL/GenBank/DDBJ whole genome shotgun (WGS) entry which is preliminary data.</text>
</comment>
<evidence type="ECO:0000256" key="1">
    <source>
        <dbReference type="ARBA" id="ARBA00022741"/>
    </source>
</evidence>
<dbReference type="InterPro" id="IPR030381">
    <property type="entry name" value="G_DYNAMIN_dom"/>
</dbReference>
<dbReference type="InterPro" id="IPR000375">
    <property type="entry name" value="Dynamin_stalk"/>
</dbReference>